<dbReference type="PANTHER" id="PTHR31636">
    <property type="entry name" value="OSJNBA0084A10.13 PROTEIN-RELATED"/>
    <property type="match status" value="1"/>
</dbReference>
<dbReference type="Proteomes" id="UP001140206">
    <property type="component" value="Chromosome 1"/>
</dbReference>
<feature type="region of interest" description="SAW" evidence="3">
    <location>
        <begin position="640"/>
        <end position="716"/>
    </location>
</feature>
<comment type="caution">
    <text evidence="6">The sequence shown here is derived from an EMBL/GenBank/DDBJ whole genome shotgun (WGS) entry which is preliminary data.</text>
</comment>
<feature type="region of interest" description="Leucine repeat II (LRII)" evidence="3">
    <location>
        <begin position="503"/>
        <end position="535"/>
    </location>
</feature>
<evidence type="ECO:0000256" key="2">
    <source>
        <dbReference type="ARBA" id="ARBA00023163"/>
    </source>
</evidence>
<name>A0AAV8H8W9_9POAL</name>
<proteinExistence type="inferred from homology"/>
<dbReference type="Pfam" id="PF03514">
    <property type="entry name" value="GRAS"/>
    <property type="match status" value="1"/>
</dbReference>
<keyword evidence="5" id="KW-0472">Membrane</keyword>
<evidence type="ECO:0000256" key="5">
    <source>
        <dbReference type="SAM" id="Phobius"/>
    </source>
</evidence>
<dbReference type="AlphaFoldDB" id="A0AAV8H8W9"/>
<protein>
    <submittedName>
        <fullName evidence="6">Scarecrow-like transcription factor PAT1</fullName>
    </submittedName>
</protein>
<keyword evidence="5" id="KW-0812">Transmembrane</keyword>
<evidence type="ECO:0000256" key="1">
    <source>
        <dbReference type="ARBA" id="ARBA00023015"/>
    </source>
</evidence>
<evidence type="ECO:0000313" key="7">
    <source>
        <dbReference type="Proteomes" id="UP001140206"/>
    </source>
</evidence>
<dbReference type="InterPro" id="IPR005202">
    <property type="entry name" value="TF_GRAS"/>
</dbReference>
<feature type="compositionally biased region" description="Low complexity" evidence="4">
    <location>
        <begin position="318"/>
        <end position="344"/>
    </location>
</feature>
<evidence type="ECO:0000313" key="6">
    <source>
        <dbReference type="EMBL" id="KAJ4811703.1"/>
    </source>
</evidence>
<comment type="caution">
    <text evidence="3">Lacks conserved residue(s) required for the propagation of feature annotation.</text>
</comment>
<dbReference type="EMBL" id="JAMFTS010000001">
    <property type="protein sequence ID" value="KAJ4811703.1"/>
    <property type="molecule type" value="Genomic_DNA"/>
</dbReference>
<keyword evidence="5" id="KW-1133">Transmembrane helix</keyword>
<keyword evidence="7" id="KW-1185">Reference proteome</keyword>
<evidence type="ECO:0000256" key="3">
    <source>
        <dbReference type="PROSITE-ProRule" id="PRU01191"/>
    </source>
</evidence>
<evidence type="ECO:0000256" key="4">
    <source>
        <dbReference type="SAM" id="MobiDB-lite"/>
    </source>
</evidence>
<keyword evidence="2" id="KW-0804">Transcription</keyword>
<accession>A0AAV8H8W9</accession>
<gene>
    <name evidence="6" type="ORF">LUZ62_024269</name>
</gene>
<dbReference type="PROSITE" id="PS50985">
    <property type="entry name" value="GRAS"/>
    <property type="match status" value="1"/>
</dbReference>
<feature type="transmembrane region" description="Helical" evidence="5">
    <location>
        <begin position="20"/>
        <end position="39"/>
    </location>
</feature>
<feature type="region of interest" description="Disordered" evidence="4">
    <location>
        <begin position="313"/>
        <end position="344"/>
    </location>
</feature>
<keyword evidence="1" id="KW-0805">Transcription regulation</keyword>
<sequence length="716" mass="77493">MGLNGRKLPQLQGALFLDSLLLFFLSFFHLCLSHFLFSLSPSLSLSFSNYYNMEQGPPWRDPRWTPYNYGAGSTVQLPLQGRSDGGGGTAGGMLKRSFTEMERQNQQTLLQQALLWRAVRQKTLMESPLQVQAPVLSPLSPILSPSVFSSGSSDLGSLTSASSFSSLNSIPGLVSQPQQREMILNRNMNMMNRNLNSNMSMSMNMNMNMNMNVGMNSNMNLNSNMNMSMNRSPAGYSFPTPSPAPVNDSVRNQLQELERQLLCDDEDEEPSVSGSVVINSEWDETIQQILDISTPSPPPAPPVPQLPMMGTAQIQPLSSSPSNSSSSTASSSASCSPPASATPPRQLLADTASAIAEGNLEMALANMAVLKRNVNPNGDTEQRLTAMMATSLAARINSSSATQLLAGNPIAELCGQEQRFATQLLHDKSPCFKLGLLAANLAILRSTEGSCLHLIDFDIGTGSQHAGLIQALGESRKNVVFKITVVSDPTSPFTPATSAQTKSVVDLLKKVAERAAVDLRFNIVTCRVSELDRVQLGCEPGETLAVNLAFVLSRVPDESVTPANPRDELLRRVRSLGPHVVTLVEQEMNGNTAPFTTRFTEACGHYGAILDSLEVTWSRDSMERARVEAALARKAVNLVSKEGAERVERCEVLGKWRARMSMAGLAPVSLGPDIANQLRARLSSARPNPGFMVKEESGGIGFGWTSRILTVASAWR</sequence>
<comment type="similarity">
    <text evidence="3">Belongs to the GRAS family.</text>
</comment>
<reference evidence="6" key="1">
    <citation type="submission" date="2022-08" db="EMBL/GenBank/DDBJ databases">
        <authorList>
            <person name="Marques A."/>
        </authorList>
    </citation>
    <scope>NUCLEOTIDE SEQUENCE</scope>
    <source>
        <strain evidence="6">RhyPub2mFocal</strain>
        <tissue evidence="6">Leaves</tissue>
    </source>
</reference>
<organism evidence="6 7">
    <name type="scientific">Rhynchospora pubera</name>
    <dbReference type="NCBI Taxonomy" id="906938"/>
    <lineage>
        <taxon>Eukaryota</taxon>
        <taxon>Viridiplantae</taxon>
        <taxon>Streptophyta</taxon>
        <taxon>Embryophyta</taxon>
        <taxon>Tracheophyta</taxon>
        <taxon>Spermatophyta</taxon>
        <taxon>Magnoliopsida</taxon>
        <taxon>Liliopsida</taxon>
        <taxon>Poales</taxon>
        <taxon>Cyperaceae</taxon>
        <taxon>Cyperoideae</taxon>
        <taxon>Rhynchosporeae</taxon>
        <taxon>Rhynchospora</taxon>
    </lineage>
</organism>